<feature type="domain" description="DUF218" evidence="2">
    <location>
        <begin position="55"/>
        <end position="185"/>
    </location>
</feature>
<keyword evidence="1" id="KW-1133">Transmembrane helix</keyword>
<proteinExistence type="predicted"/>
<accession>A0ABV1KFA0</accession>
<keyword evidence="1" id="KW-0812">Transmembrane</keyword>
<evidence type="ECO:0000313" key="4">
    <source>
        <dbReference type="Proteomes" id="UP001494902"/>
    </source>
</evidence>
<keyword evidence="1" id="KW-0472">Membrane</keyword>
<evidence type="ECO:0000259" key="2">
    <source>
        <dbReference type="Pfam" id="PF02698"/>
    </source>
</evidence>
<protein>
    <submittedName>
        <fullName evidence="3">ElyC/SanA/YdcF family protein</fullName>
    </submittedName>
</protein>
<comment type="caution">
    <text evidence="3">The sequence shown here is derived from an EMBL/GenBank/DDBJ whole genome shotgun (WGS) entry which is preliminary data.</text>
</comment>
<gene>
    <name evidence="3" type="ORF">WIS52_21930</name>
</gene>
<dbReference type="PANTHER" id="PTHR30336">
    <property type="entry name" value="INNER MEMBRANE PROTEIN, PROBABLE PERMEASE"/>
    <property type="match status" value="1"/>
</dbReference>
<keyword evidence="4" id="KW-1185">Reference proteome</keyword>
<name>A0ABV1KFA0_9PSEU</name>
<organism evidence="3 4">
    <name type="scientific">Pseudonocardia nematodicida</name>
    <dbReference type="NCBI Taxonomy" id="1206997"/>
    <lineage>
        <taxon>Bacteria</taxon>
        <taxon>Bacillati</taxon>
        <taxon>Actinomycetota</taxon>
        <taxon>Actinomycetes</taxon>
        <taxon>Pseudonocardiales</taxon>
        <taxon>Pseudonocardiaceae</taxon>
        <taxon>Pseudonocardia</taxon>
    </lineage>
</organism>
<sequence>MTSPAAVPASRVLGVVVGVLALLGGLVVAVANVIVVQRAAEDLTTQVSLVRPAHVAIVPGSHVHPDGSLGAVVAERVDAAVDLYHRGTVDVILMSGAARAGYDEPGPMRDAALAAGVAPEDVFTDYAGFDTWHTMRRANDVFGVTTAVVVTQDLYAARAALLADAAGLEVQVLTTGGGDLFVREWLARVRGLWSATVRPDVATGPPIPIDGDGRDSWVSQR</sequence>
<dbReference type="CDD" id="cd06259">
    <property type="entry name" value="YdcF-like"/>
    <property type="match status" value="1"/>
</dbReference>
<dbReference type="InterPro" id="IPR003848">
    <property type="entry name" value="DUF218"/>
</dbReference>
<dbReference type="EMBL" id="JBEDNQ010000009">
    <property type="protein sequence ID" value="MEQ3553137.1"/>
    <property type="molecule type" value="Genomic_DNA"/>
</dbReference>
<dbReference type="Proteomes" id="UP001494902">
    <property type="component" value="Unassembled WGS sequence"/>
</dbReference>
<dbReference type="RefSeq" id="WP_349300202.1">
    <property type="nucleotide sequence ID" value="NZ_JBEDNQ010000009.1"/>
</dbReference>
<evidence type="ECO:0000313" key="3">
    <source>
        <dbReference type="EMBL" id="MEQ3553137.1"/>
    </source>
</evidence>
<evidence type="ECO:0000256" key="1">
    <source>
        <dbReference type="SAM" id="Phobius"/>
    </source>
</evidence>
<dbReference type="PANTHER" id="PTHR30336:SF6">
    <property type="entry name" value="INTEGRAL MEMBRANE PROTEIN"/>
    <property type="match status" value="1"/>
</dbReference>
<feature type="transmembrane region" description="Helical" evidence="1">
    <location>
        <begin position="12"/>
        <end position="36"/>
    </location>
</feature>
<dbReference type="Pfam" id="PF02698">
    <property type="entry name" value="DUF218"/>
    <property type="match status" value="1"/>
</dbReference>
<reference evidence="3 4" key="1">
    <citation type="submission" date="2024-03" db="EMBL/GenBank/DDBJ databases">
        <title>Draft genome sequence of Pseudonocardia nematodicida JCM 31783.</title>
        <authorList>
            <person name="Butdee W."/>
            <person name="Duangmal K."/>
        </authorList>
    </citation>
    <scope>NUCLEOTIDE SEQUENCE [LARGE SCALE GENOMIC DNA]</scope>
    <source>
        <strain evidence="3 4">JCM 31783</strain>
    </source>
</reference>
<dbReference type="InterPro" id="IPR051599">
    <property type="entry name" value="Cell_Envelope_Assoc"/>
</dbReference>